<dbReference type="PROSITE" id="PS51318">
    <property type="entry name" value="TAT"/>
    <property type="match status" value="1"/>
</dbReference>
<dbReference type="PANTHER" id="PTHR43312:SF1">
    <property type="entry name" value="NADP-DEPENDENT OXIDOREDUCTASE DOMAIN-CONTAINING PROTEIN"/>
    <property type="match status" value="1"/>
</dbReference>
<dbReference type="EMBL" id="JAHRID010000004">
    <property type="protein sequence ID" value="MBV2129623.1"/>
    <property type="molecule type" value="Genomic_DNA"/>
</dbReference>
<keyword evidence="3" id="KW-1185">Reference proteome</keyword>
<comment type="caution">
    <text evidence="2">The sequence shown here is derived from an EMBL/GenBank/DDBJ whole genome shotgun (WGS) entry which is preliminary data.</text>
</comment>
<feature type="domain" description="NADP-dependent oxidoreductase" evidence="1">
    <location>
        <begin position="60"/>
        <end position="306"/>
    </location>
</feature>
<dbReference type="PANTHER" id="PTHR43312">
    <property type="entry name" value="D-THREO-ALDOSE 1-DEHYDROGENASE"/>
    <property type="match status" value="1"/>
</dbReference>
<evidence type="ECO:0000313" key="3">
    <source>
        <dbReference type="Proteomes" id="UP000704611"/>
    </source>
</evidence>
<dbReference type="InterPro" id="IPR023210">
    <property type="entry name" value="NADP_OxRdtase_dom"/>
</dbReference>
<dbReference type="RefSeq" id="WP_217669244.1">
    <property type="nucleotide sequence ID" value="NZ_JAHRID010000004.1"/>
</dbReference>
<dbReference type="InterPro" id="IPR006311">
    <property type="entry name" value="TAT_signal"/>
</dbReference>
<protein>
    <submittedName>
        <fullName evidence="2">Aldo/keto reductase</fullName>
    </submittedName>
</protein>
<dbReference type="InterPro" id="IPR053135">
    <property type="entry name" value="AKR2_Oxidoreductase"/>
</dbReference>
<name>A0ABS6MLD3_9GAMM</name>
<dbReference type="CDD" id="cd19095">
    <property type="entry name" value="AKR_PA4992-like"/>
    <property type="match status" value="1"/>
</dbReference>
<accession>A0ABS6MLD3</accession>
<proteinExistence type="predicted"/>
<dbReference type="Proteomes" id="UP000704611">
    <property type="component" value="Unassembled WGS sequence"/>
</dbReference>
<reference evidence="2 3" key="1">
    <citation type="submission" date="2021-06" db="EMBL/GenBank/DDBJ databases">
        <title>Rheinheimera indica sp. nov., isolated from deep-sea sediment.</title>
        <authorList>
            <person name="Wang Z."/>
            <person name="Zhang X.-Y."/>
        </authorList>
    </citation>
    <scope>NUCLEOTIDE SEQUENCE [LARGE SCALE GENOMIC DNA]</scope>
    <source>
        <strain evidence="2 3">SM2107</strain>
    </source>
</reference>
<organism evidence="2 3">
    <name type="scientific">Arsukibacterium indicum</name>
    <dbReference type="NCBI Taxonomy" id="2848612"/>
    <lineage>
        <taxon>Bacteria</taxon>
        <taxon>Pseudomonadati</taxon>
        <taxon>Pseudomonadota</taxon>
        <taxon>Gammaproteobacteria</taxon>
        <taxon>Chromatiales</taxon>
        <taxon>Chromatiaceae</taxon>
        <taxon>Arsukibacterium</taxon>
    </lineage>
</organism>
<evidence type="ECO:0000259" key="1">
    <source>
        <dbReference type="Pfam" id="PF00248"/>
    </source>
</evidence>
<sequence length="321" mass="35442">MSNRLNRRQSLKLLGAAVTAGLLPSVPLLSWPAFANLPKPDDSGILQKPFDNTGKTLPVIGMGTWRTFNVGSDPKLLDARAQVVKAFFELGGGLIDSSPMYGSAPDVMGYALQKLGQPDSLFSAEKVWSPAGGSAQEQVAELKSRWQVDRFNLVQIHNLTDWREHLAALQQMKAEGKIGHIGITTSHGRRHQELEQIMTAHDIDFIQLTYNITHREVEQRLLPLAQEKGIAVIANRPYDGGSLIKGLQRRNQPLPEWATTECGCRNWADFLLKFIVSHPAITCAIPATTQVVHMQENMAAGHGPMPTAEGRQRMQRYVAAL</sequence>
<dbReference type="Pfam" id="PF00248">
    <property type="entry name" value="Aldo_ket_red"/>
    <property type="match status" value="1"/>
</dbReference>
<gene>
    <name evidence="2" type="ORF">KQY15_11005</name>
</gene>
<evidence type="ECO:0000313" key="2">
    <source>
        <dbReference type="EMBL" id="MBV2129623.1"/>
    </source>
</evidence>